<dbReference type="Proteomes" id="UP000827976">
    <property type="component" value="Chromosome 3"/>
</dbReference>
<gene>
    <name evidence="1" type="ORF">IHE45_03G019700</name>
</gene>
<comment type="caution">
    <text evidence="1">The sequence shown here is derived from an EMBL/GenBank/DDBJ whole genome shotgun (WGS) entry which is preliminary data.</text>
</comment>
<organism evidence="1 2">
    <name type="scientific">Dioscorea alata</name>
    <name type="common">Purple yam</name>
    <dbReference type="NCBI Taxonomy" id="55571"/>
    <lineage>
        <taxon>Eukaryota</taxon>
        <taxon>Viridiplantae</taxon>
        <taxon>Streptophyta</taxon>
        <taxon>Embryophyta</taxon>
        <taxon>Tracheophyta</taxon>
        <taxon>Spermatophyta</taxon>
        <taxon>Magnoliopsida</taxon>
        <taxon>Liliopsida</taxon>
        <taxon>Dioscoreales</taxon>
        <taxon>Dioscoreaceae</taxon>
        <taxon>Dioscorea</taxon>
    </lineage>
</organism>
<accession>A0ACB7WJP1</accession>
<evidence type="ECO:0000313" key="2">
    <source>
        <dbReference type="Proteomes" id="UP000827976"/>
    </source>
</evidence>
<reference evidence="2" key="1">
    <citation type="journal article" date="2022" name="Nat. Commun.">
        <title>Chromosome evolution and the genetic basis of agronomically important traits in greater yam.</title>
        <authorList>
            <person name="Bredeson J.V."/>
            <person name="Lyons J.B."/>
            <person name="Oniyinde I.O."/>
            <person name="Okereke N.R."/>
            <person name="Kolade O."/>
            <person name="Nnabue I."/>
            <person name="Nwadili C.O."/>
            <person name="Hribova E."/>
            <person name="Parker M."/>
            <person name="Nwogha J."/>
            <person name="Shu S."/>
            <person name="Carlson J."/>
            <person name="Kariba R."/>
            <person name="Muthemba S."/>
            <person name="Knop K."/>
            <person name="Barton G.J."/>
            <person name="Sherwood A.V."/>
            <person name="Lopez-Montes A."/>
            <person name="Asiedu R."/>
            <person name="Jamnadass R."/>
            <person name="Muchugi A."/>
            <person name="Goodstein D."/>
            <person name="Egesi C.N."/>
            <person name="Featherston J."/>
            <person name="Asfaw A."/>
            <person name="Simpson G.G."/>
            <person name="Dolezel J."/>
            <person name="Hendre P.S."/>
            <person name="Van Deynze A."/>
            <person name="Kumar P.L."/>
            <person name="Obidiegwu J.E."/>
            <person name="Bhattacharjee R."/>
            <person name="Rokhsar D.S."/>
        </authorList>
    </citation>
    <scope>NUCLEOTIDE SEQUENCE [LARGE SCALE GENOMIC DNA]</scope>
    <source>
        <strain evidence="2">cv. TDa95/00328</strain>
    </source>
</reference>
<protein>
    <submittedName>
        <fullName evidence="1">Tetraspanin/Peripherin protein</fullName>
    </submittedName>
</protein>
<dbReference type="EMBL" id="CM037013">
    <property type="protein sequence ID" value="KAH7688233.1"/>
    <property type="molecule type" value="Genomic_DNA"/>
</dbReference>
<evidence type="ECO:0000313" key="1">
    <source>
        <dbReference type="EMBL" id="KAH7688233.1"/>
    </source>
</evidence>
<keyword evidence="2" id="KW-1185">Reference proteome</keyword>
<sequence>MATSLSSNLLIIINLLIFLLSIPILSTGIDLSLHGATNCDKFLQTPLILIGILLLASSLVGFVGVSSRNAFLLWVYLFTTYVLILAALIFSVFAFVVTNKGAGEAVSGARFYEYKLGDYSNWLQNRVSNPKNWVKIKSCLQDTKVCKSLQQANSTKDEFFNKHLTSIQSGCCKPPIECGFTYQNATVWDKPSSFSASNQDCNTWQNNGSVLCYDCQSCKAGVVDYLKTHWKKVATINIIFIALLIIVYTIGCHAFRRARTERFFDRYRI</sequence>
<name>A0ACB7WJP1_DIOAL</name>
<proteinExistence type="predicted"/>